<dbReference type="GO" id="GO:0043546">
    <property type="term" value="F:molybdopterin cofactor binding"/>
    <property type="evidence" value="ECO:0007669"/>
    <property type="project" value="TreeGrafter"/>
</dbReference>
<dbReference type="GO" id="GO:0020037">
    <property type="term" value="F:heme binding"/>
    <property type="evidence" value="ECO:0007669"/>
    <property type="project" value="TreeGrafter"/>
</dbReference>
<dbReference type="EMBL" id="FAXA01000346">
    <property type="protein sequence ID" value="CUV03035.1"/>
    <property type="molecule type" value="Genomic_DNA"/>
</dbReference>
<evidence type="ECO:0000256" key="3">
    <source>
        <dbReference type="ARBA" id="ARBA00022723"/>
    </source>
</evidence>
<protein>
    <submittedName>
        <fullName evidence="7">Possible sulfite oxidase</fullName>
    </submittedName>
</protein>
<reference evidence="7" key="1">
    <citation type="submission" date="2015-10" db="EMBL/GenBank/DDBJ databases">
        <authorList>
            <person name="Gilbert D.G."/>
        </authorList>
    </citation>
    <scope>NUCLEOTIDE SEQUENCE</scope>
</reference>
<evidence type="ECO:0000256" key="2">
    <source>
        <dbReference type="ARBA" id="ARBA00022505"/>
    </source>
</evidence>
<dbReference type="PANTHER" id="PTHR19372:SF7">
    <property type="entry name" value="SULFITE OXIDASE, MITOCHONDRIAL"/>
    <property type="match status" value="1"/>
</dbReference>
<dbReference type="InterPro" id="IPR005066">
    <property type="entry name" value="MoCF_OxRdtse_dimer"/>
</dbReference>
<proteinExistence type="predicted"/>
<keyword evidence="3" id="KW-0479">Metal-binding</keyword>
<dbReference type="SUPFAM" id="SSF81296">
    <property type="entry name" value="E set domains"/>
    <property type="match status" value="1"/>
</dbReference>
<organism evidence="7">
    <name type="scientific">hydrothermal vent metagenome</name>
    <dbReference type="NCBI Taxonomy" id="652676"/>
    <lineage>
        <taxon>unclassified sequences</taxon>
        <taxon>metagenomes</taxon>
        <taxon>ecological metagenomes</taxon>
    </lineage>
</organism>
<dbReference type="CDD" id="cd02110">
    <property type="entry name" value="SO_family_Moco_dimer"/>
    <property type="match status" value="1"/>
</dbReference>
<dbReference type="GO" id="GO:0008482">
    <property type="term" value="F:sulfite oxidase activity"/>
    <property type="evidence" value="ECO:0007669"/>
    <property type="project" value="TreeGrafter"/>
</dbReference>
<evidence type="ECO:0000256" key="1">
    <source>
        <dbReference type="ARBA" id="ARBA00001924"/>
    </source>
</evidence>
<dbReference type="SUPFAM" id="SSF56524">
    <property type="entry name" value="Oxidoreductase molybdopterin-binding domain"/>
    <property type="match status" value="1"/>
</dbReference>
<evidence type="ECO:0000259" key="6">
    <source>
        <dbReference type="Pfam" id="PF03404"/>
    </source>
</evidence>
<dbReference type="GO" id="GO:0030151">
    <property type="term" value="F:molybdenum ion binding"/>
    <property type="evidence" value="ECO:0007669"/>
    <property type="project" value="InterPro"/>
</dbReference>
<feature type="domain" description="Moybdenum cofactor oxidoreductase dimerisation" evidence="6">
    <location>
        <begin position="251"/>
        <end position="366"/>
    </location>
</feature>
<dbReference type="GO" id="GO:0006790">
    <property type="term" value="P:sulfur compound metabolic process"/>
    <property type="evidence" value="ECO:0007669"/>
    <property type="project" value="TreeGrafter"/>
</dbReference>
<gene>
    <name evidence="7" type="ORF">MGWOODY_Clf969</name>
</gene>
<name>A0A160VC11_9ZZZZ</name>
<dbReference type="Pfam" id="PF00174">
    <property type="entry name" value="Oxidored_molyb"/>
    <property type="match status" value="1"/>
</dbReference>
<dbReference type="Gene3D" id="2.60.40.650">
    <property type="match status" value="1"/>
</dbReference>
<evidence type="ECO:0000256" key="4">
    <source>
        <dbReference type="ARBA" id="ARBA00023002"/>
    </source>
</evidence>
<comment type="cofactor">
    <cofactor evidence="1">
        <name>Mo-molybdopterin</name>
        <dbReference type="ChEBI" id="CHEBI:71302"/>
    </cofactor>
</comment>
<dbReference type="InterPro" id="IPR014756">
    <property type="entry name" value="Ig_E-set"/>
</dbReference>
<dbReference type="PANTHER" id="PTHR19372">
    <property type="entry name" value="SULFITE REDUCTASE"/>
    <property type="match status" value="1"/>
</dbReference>
<evidence type="ECO:0000313" key="7">
    <source>
        <dbReference type="EMBL" id="CUV03035.1"/>
    </source>
</evidence>
<dbReference type="Pfam" id="PF03404">
    <property type="entry name" value="Mo-co_dimer"/>
    <property type="match status" value="1"/>
</dbReference>
<accession>A0A160VC11</accession>
<dbReference type="InterPro" id="IPR000572">
    <property type="entry name" value="OxRdtase_Mopterin-bd_dom"/>
</dbReference>
<dbReference type="InterPro" id="IPR008335">
    <property type="entry name" value="Mopterin_OxRdtase_euk"/>
</dbReference>
<dbReference type="PRINTS" id="PR00407">
    <property type="entry name" value="EUMOPTERIN"/>
</dbReference>
<sequence>MALPQIGTKAEPQIIPTNAGLRTWAVPPQGLQENIVPNDLFYIRNHWKDSPEIDISTFELKIDGEVERTVTLSFEDLKKLPQKRFQVTFECCGNSPVPDYYTKALRISSVMEQIKGHGIMGNAEWAGVSLKDVLELAGVKDSAVEVMFEGADHGADEVVNDPAEVTYERSLPMAKALHEDTILAYEMNGEPLPKDHGFPLRLLVSGWYGMNSVKWLVGIHVLDHEFKGFYMTERYMTMNEPGSPEPYRYYNKLQVKSIITNPVPGETIPTSGYNLAGAAWSGEEDIEEVEISTDGGETWNPVQKLHDRVGYSWYRWEHNWTPPAEGKYTLMCRATNVLGVTQPMEFPNPWDGRGYGNNMVFPFEVEVRG</sequence>
<keyword evidence="4" id="KW-0560">Oxidoreductase</keyword>
<dbReference type="Gene3D" id="3.90.420.10">
    <property type="entry name" value="Oxidoreductase, molybdopterin-binding domain"/>
    <property type="match status" value="1"/>
</dbReference>
<dbReference type="InterPro" id="IPR036374">
    <property type="entry name" value="OxRdtase_Mopterin-bd_sf"/>
</dbReference>
<evidence type="ECO:0000259" key="5">
    <source>
        <dbReference type="Pfam" id="PF00174"/>
    </source>
</evidence>
<keyword evidence="2" id="KW-0500">Molybdenum</keyword>
<dbReference type="AlphaFoldDB" id="A0A160VC11"/>
<feature type="domain" description="Oxidoreductase molybdopterin-binding" evidence="5">
    <location>
        <begin position="50"/>
        <end position="230"/>
    </location>
</feature>